<dbReference type="InterPro" id="IPR000182">
    <property type="entry name" value="GNAT_dom"/>
</dbReference>
<dbReference type="Gene3D" id="3.40.630.30">
    <property type="match status" value="1"/>
</dbReference>
<dbReference type="SUPFAM" id="SSF55729">
    <property type="entry name" value="Acyl-CoA N-acyltransferases (Nat)"/>
    <property type="match status" value="1"/>
</dbReference>
<protein>
    <submittedName>
        <fullName evidence="2">Histone acetyltransferase HPA2/related acetyltransferase</fullName>
    </submittedName>
</protein>
<dbReference type="InterPro" id="IPR052564">
    <property type="entry name" value="N-acetyltrans/Recomb-assoc"/>
</dbReference>
<dbReference type="Proteomes" id="UP000000238">
    <property type="component" value="Chromosome"/>
</dbReference>
<dbReference type="RefSeq" id="WP_011394903.1">
    <property type="nucleotide sequence ID" value="NC_007645.1"/>
</dbReference>
<dbReference type="Pfam" id="PF13673">
    <property type="entry name" value="Acetyltransf_10"/>
    <property type="match status" value="1"/>
</dbReference>
<accession>Q2SNE6</accession>
<organism evidence="2 3">
    <name type="scientific">Hahella chejuensis (strain KCTC 2396)</name>
    <dbReference type="NCBI Taxonomy" id="349521"/>
    <lineage>
        <taxon>Bacteria</taxon>
        <taxon>Pseudomonadati</taxon>
        <taxon>Pseudomonadota</taxon>
        <taxon>Gammaproteobacteria</taxon>
        <taxon>Oceanospirillales</taxon>
        <taxon>Hahellaceae</taxon>
        <taxon>Hahella</taxon>
    </lineage>
</organism>
<sequence>MNIDVIDYDSQYAEAVADLFHGAVHGVDSQMYTPAQKEAWAPTPPDYDRWKARLDVKKPFLALSNGRLLGFIELEADGHIDCLYTHVKCQRRGVATQLYQRLEREATDAGMTRLYVEASRAARPFFESKGFVTTQLNEIQRNGQILVNFTMEKKLTKR</sequence>
<dbReference type="HOGENOM" id="CLU_087351_0_1_6"/>
<dbReference type="PANTHER" id="PTHR43451:SF1">
    <property type="entry name" value="ACETYLTRANSFERASE"/>
    <property type="match status" value="1"/>
</dbReference>
<evidence type="ECO:0000259" key="1">
    <source>
        <dbReference type="PROSITE" id="PS51186"/>
    </source>
</evidence>
<evidence type="ECO:0000313" key="2">
    <source>
        <dbReference type="EMBL" id="ABC27828.1"/>
    </source>
</evidence>
<gene>
    <name evidence="2" type="ordered locus">HCH_00939</name>
</gene>
<dbReference type="InterPro" id="IPR016181">
    <property type="entry name" value="Acyl_CoA_acyltransferase"/>
</dbReference>
<reference evidence="2 3" key="1">
    <citation type="journal article" date="2005" name="Nucleic Acids Res.">
        <title>Genomic blueprint of Hahella chejuensis, a marine microbe producing an algicidal agent.</title>
        <authorList>
            <person name="Jeong H."/>
            <person name="Yim J.H."/>
            <person name="Lee C."/>
            <person name="Choi S.-H."/>
            <person name="Park Y.K."/>
            <person name="Yoon S.H."/>
            <person name="Hur C.-G."/>
            <person name="Kang H.-Y."/>
            <person name="Kim D."/>
            <person name="Lee H.H."/>
            <person name="Park K.H."/>
            <person name="Park S.-H."/>
            <person name="Park H.-S."/>
            <person name="Lee H.K."/>
            <person name="Oh T.K."/>
            <person name="Kim J.F."/>
        </authorList>
    </citation>
    <scope>NUCLEOTIDE SEQUENCE [LARGE SCALE GENOMIC DNA]</scope>
    <source>
        <strain evidence="2 3">KCTC 2396</strain>
    </source>
</reference>
<dbReference type="KEGG" id="hch:HCH_00939"/>
<name>Q2SNE6_HAHCH</name>
<evidence type="ECO:0000313" key="3">
    <source>
        <dbReference type="Proteomes" id="UP000000238"/>
    </source>
</evidence>
<feature type="domain" description="N-acetyltransferase" evidence="1">
    <location>
        <begin position="3"/>
        <end position="156"/>
    </location>
</feature>
<keyword evidence="2" id="KW-0808">Transferase</keyword>
<dbReference type="eggNOG" id="COG0456">
    <property type="taxonomic scope" value="Bacteria"/>
</dbReference>
<dbReference type="EMBL" id="CP000155">
    <property type="protein sequence ID" value="ABC27828.1"/>
    <property type="molecule type" value="Genomic_DNA"/>
</dbReference>
<dbReference type="PROSITE" id="PS51186">
    <property type="entry name" value="GNAT"/>
    <property type="match status" value="1"/>
</dbReference>
<dbReference type="AlphaFoldDB" id="Q2SNE6"/>
<dbReference type="PANTHER" id="PTHR43451">
    <property type="entry name" value="ACETYLTRANSFERASE (GNAT) FAMILY PROTEIN"/>
    <property type="match status" value="1"/>
</dbReference>
<proteinExistence type="predicted"/>
<keyword evidence="3" id="KW-1185">Reference proteome</keyword>
<dbReference type="STRING" id="349521.HCH_00939"/>
<dbReference type="CDD" id="cd04301">
    <property type="entry name" value="NAT_SF"/>
    <property type="match status" value="1"/>
</dbReference>
<dbReference type="GO" id="GO:0016747">
    <property type="term" value="F:acyltransferase activity, transferring groups other than amino-acyl groups"/>
    <property type="evidence" value="ECO:0007669"/>
    <property type="project" value="InterPro"/>
</dbReference>